<dbReference type="AlphaFoldDB" id="A0A2T0UZP8"/>
<keyword evidence="3 7" id="KW-0489">Methyltransferase</keyword>
<accession>A0A2T0UZP8</accession>
<sequence>MTEAPRRVVGHVTSLAPAVYSERVIDVVGVPAAGPSALGAAERELVAGARVVVGSPRLLALLDERPGQERRAWPSPMLPGLRGLFDETGLDGVVVLATGDPLVSGVGTTLIRVLGSDVVRVHPAVSSVALARARMGWPAETVEVVSLVSSTPYAVRRHLAPGARVVALSAGAQTPGRLAAVLAELGLGETRMTVLGDLGTDDESRLDCAATDLAHAAGAEGEPGDPARDTRRRADGIPALNVVALEVPDDAHLPGTSPGLPDDDFTHDGQITKSEARALALASLRPLPGQHLWDLGAGSGSVSVEWCLAAPRTSVSAVERDPQRAARVTENARRFGVPVEVVEGASLDRIGELPPPDAVFVGGGASAELVDACWRALRRGGRIVVHAVTLGTEAVVVDVQQRHGGELRRFGVDRARPLGRHLSWEPARPIVQWAATKPHVAPATTETAAGQRNS</sequence>
<gene>
    <name evidence="7" type="ORF">BCF74_102215</name>
</gene>
<dbReference type="Proteomes" id="UP000237822">
    <property type="component" value="Unassembled WGS sequence"/>
</dbReference>
<dbReference type="InterPro" id="IPR014008">
    <property type="entry name" value="Cbl_synth_MTase_CbiT"/>
</dbReference>
<reference evidence="7 8" key="1">
    <citation type="submission" date="2018-03" db="EMBL/GenBank/DDBJ databases">
        <title>Genomic Encyclopedia of Archaeal and Bacterial Type Strains, Phase II (KMG-II): from individual species to whole genera.</title>
        <authorList>
            <person name="Goeker M."/>
        </authorList>
    </citation>
    <scope>NUCLEOTIDE SEQUENCE [LARGE SCALE GENOMIC DNA]</scope>
    <source>
        <strain evidence="7 8">ATCC BAA-1496</strain>
    </source>
</reference>
<name>A0A2T0UZP8_9MICO</name>
<dbReference type="InterPro" id="IPR014777">
    <property type="entry name" value="4pyrrole_Mease_sub1"/>
</dbReference>
<dbReference type="InterPro" id="IPR029063">
    <property type="entry name" value="SAM-dependent_MTases_sf"/>
</dbReference>
<dbReference type="GO" id="GO:0008276">
    <property type="term" value="F:protein methyltransferase activity"/>
    <property type="evidence" value="ECO:0007669"/>
    <property type="project" value="InterPro"/>
</dbReference>
<dbReference type="CDD" id="cd02440">
    <property type="entry name" value="AdoMet_MTases"/>
    <property type="match status" value="1"/>
</dbReference>
<proteinExistence type="predicted"/>
<organism evidence="7 8">
    <name type="scientific">Knoellia remsis</name>
    <dbReference type="NCBI Taxonomy" id="407159"/>
    <lineage>
        <taxon>Bacteria</taxon>
        <taxon>Bacillati</taxon>
        <taxon>Actinomycetota</taxon>
        <taxon>Actinomycetes</taxon>
        <taxon>Micrococcales</taxon>
        <taxon>Intrasporangiaceae</taxon>
        <taxon>Knoellia</taxon>
    </lineage>
</organism>
<dbReference type="NCBIfam" id="TIGR02467">
    <property type="entry name" value="CbiE"/>
    <property type="match status" value="1"/>
</dbReference>
<evidence type="ECO:0000256" key="3">
    <source>
        <dbReference type="ARBA" id="ARBA00022603"/>
    </source>
</evidence>
<dbReference type="Pfam" id="PF00590">
    <property type="entry name" value="TP_methylase"/>
    <property type="match status" value="1"/>
</dbReference>
<evidence type="ECO:0000256" key="1">
    <source>
        <dbReference type="ARBA" id="ARBA00004953"/>
    </source>
</evidence>
<dbReference type="GO" id="GO:0032259">
    <property type="term" value="P:methylation"/>
    <property type="evidence" value="ECO:0007669"/>
    <property type="project" value="UniProtKB-KW"/>
</dbReference>
<evidence type="ECO:0000256" key="4">
    <source>
        <dbReference type="ARBA" id="ARBA00022679"/>
    </source>
</evidence>
<feature type="domain" description="Tetrapyrrole methylase" evidence="6">
    <location>
        <begin position="27"/>
        <end position="212"/>
    </location>
</feature>
<dbReference type="CDD" id="cd11644">
    <property type="entry name" value="Precorrin-6Y-MT"/>
    <property type="match status" value="1"/>
</dbReference>
<dbReference type="GO" id="GO:0009236">
    <property type="term" value="P:cobalamin biosynthetic process"/>
    <property type="evidence" value="ECO:0007669"/>
    <property type="project" value="UniProtKB-UniPathway"/>
</dbReference>
<protein>
    <submittedName>
        <fullName evidence="7">Precorrin-6Y C5,15-methyltransferase (Decarboxylating)</fullName>
    </submittedName>
</protein>
<dbReference type="EMBL" id="PVTI01000002">
    <property type="protein sequence ID" value="PRY63381.1"/>
    <property type="molecule type" value="Genomic_DNA"/>
</dbReference>
<dbReference type="PIRSF" id="PIRSF036428">
    <property type="entry name" value="CobL"/>
    <property type="match status" value="1"/>
</dbReference>
<dbReference type="Gene3D" id="3.40.50.150">
    <property type="entry name" value="Vaccinia Virus protein VP39"/>
    <property type="match status" value="1"/>
</dbReference>
<dbReference type="InterPro" id="IPR012818">
    <property type="entry name" value="CbiE"/>
</dbReference>
<dbReference type="InterPro" id="IPR035996">
    <property type="entry name" value="4pyrrol_Methylase_sf"/>
</dbReference>
<evidence type="ECO:0000256" key="5">
    <source>
        <dbReference type="ARBA" id="ARBA00022691"/>
    </source>
</evidence>
<evidence type="ECO:0000313" key="7">
    <source>
        <dbReference type="EMBL" id="PRY63381.1"/>
    </source>
</evidence>
<keyword evidence="5" id="KW-0949">S-adenosyl-L-methionine</keyword>
<keyword evidence="2" id="KW-0169">Cobalamin biosynthesis</keyword>
<dbReference type="SUPFAM" id="SSF53790">
    <property type="entry name" value="Tetrapyrrole methylase"/>
    <property type="match status" value="1"/>
</dbReference>
<dbReference type="PANTHER" id="PTHR43182">
    <property type="entry name" value="COBALT-PRECORRIN-6B C(15)-METHYLTRANSFERASE (DECARBOXYLATING)"/>
    <property type="match status" value="1"/>
</dbReference>
<dbReference type="InterPro" id="IPR000878">
    <property type="entry name" value="4pyrrol_Mease"/>
</dbReference>
<dbReference type="UniPathway" id="UPA00148"/>
<dbReference type="InterPro" id="IPR050714">
    <property type="entry name" value="Cobalamin_biosynth_MTase"/>
</dbReference>
<comment type="caution">
    <text evidence="7">The sequence shown here is derived from an EMBL/GenBank/DDBJ whole genome shotgun (WGS) entry which is preliminary data.</text>
</comment>
<keyword evidence="4 7" id="KW-0808">Transferase</keyword>
<dbReference type="Gene3D" id="3.40.1010.10">
    <property type="entry name" value="Cobalt-precorrin-4 Transmethylase, Domain 1"/>
    <property type="match status" value="1"/>
</dbReference>
<evidence type="ECO:0000256" key="2">
    <source>
        <dbReference type="ARBA" id="ARBA00022573"/>
    </source>
</evidence>
<dbReference type="InterPro" id="IPR006365">
    <property type="entry name" value="Cbl_synth_CobL"/>
</dbReference>
<evidence type="ECO:0000259" key="6">
    <source>
        <dbReference type="Pfam" id="PF00590"/>
    </source>
</evidence>
<dbReference type="PANTHER" id="PTHR43182:SF1">
    <property type="entry name" value="COBALT-PRECORRIN-7 C(5)-METHYLTRANSFERASE"/>
    <property type="match status" value="1"/>
</dbReference>
<dbReference type="NCBIfam" id="TIGR02469">
    <property type="entry name" value="CbiT"/>
    <property type="match status" value="1"/>
</dbReference>
<evidence type="ECO:0000313" key="8">
    <source>
        <dbReference type="Proteomes" id="UP000237822"/>
    </source>
</evidence>
<comment type="pathway">
    <text evidence="1">Cofactor biosynthesis; adenosylcobalamin biosynthesis.</text>
</comment>
<keyword evidence="8" id="KW-1185">Reference proteome</keyword>
<dbReference type="SUPFAM" id="SSF53335">
    <property type="entry name" value="S-adenosyl-L-methionine-dependent methyltransferases"/>
    <property type="match status" value="1"/>
</dbReference>